<evidence type="ECO:0000313" key="2">
    <source>
        <dbReference type="Proteomes" id="UP000033166"/>
    </source>
</evidence>
<dbReference type="RefSeq" id="WP_068876852.1">
    <property type="nucleotide sequence ID" value="NZ_LN774769.1"/>
</dbReference>
<dbReference type="HOGENOM" id="CLU_199135_1_0_9"/>
<reference evidence="2" key="1">
    <citation type="submission" date="2015-01" db="EMBL/GenBank/DDBJ databases">
        <authorList>
            <person name="Andreevskaya M."/>
        </authorList>
    </citation>
    <scope>NUCLEOTIDE SEQUENCE [LARGE SCALE GENOMIC DNA]</scope>
    <source>
        <strain evidence="2">MKFS47</strain>
    </source>
</reference>
<gene>
    <name evidence="1" type="ORF">LACPI_1790</name>
</gene>
<dbReference type="EMBL" id="LN774769">
    <property type="protein sequence ID" value="CEN28990.1"/>
    <property type="molecule type" value="Genomic_DNA"/>
</dbReference>
<sequence length="55" mass="6011">MNKFGKGIITGVIGTIAATAAGVFAVKKTIIDPELKKEEFVNENRRKAARKRVSH</sequence>
<dbReference type="Proteomes" id="UP000033166">
    <property type="component" value="Chromosome I"/>
</dbReference>
<dbReference type="STRING" id="1364.LP2241_50151"/>
<dbReference type="AlphaFoldDB" id="A0A0D6DZT4"/>
<evidence type="ECO:0000313" key="1">
    <source>
        <dbReference type="EMBL" id="CEN28990.1"/>
    </source>
</evidence>
<accession>A0A0D6DZT4</accession>
<dbReference type="InterPro" id="IPR021402">
    <property type="entry name" value="DUF3042"/>
</dbReference>
<organism evidence="1 2">
    <name type="scientific">Pseudolactococcus piscium MKFS47</name>
    <dbReference type="NCBI Taxonomy" id="297352"/>
    <lineage>
        <taxon>Bacteria</taxon>
        <taxon>Bacillati</taxon>
        <taxon>Bacillota</taxon>
        <taxon>Bacilli</taxon>
        <taxon>Lactobacillales</taxon>
        <taxon>Streptococcaceae</taxon>
        <taxon>Pseudolactococcus</taxon>
    </lineage>
</organism>
<evidence type="ECO:0008006" key="3">
    <source>
        <dbReference type="Google" id="ProtNLM"/>
    </source>
</evidence>
<name>A0A0D6DZT4_9LACT</name>
<dbReference type="Pfam" id="PF11240">
    <property type="entry name" value="DUF3042"/>
    <property type="match status" value="1"/>
</dbReference>
<dbReference type="KEGG" id="lpk:LACPI_1790"/>
<protein>
    <recommendedName>
        <fullName evidence="3">DUF3042 domain-containing protein</fullName>
    </recommendedName>
</protein>
<proteinExistence type="predicted"/>
<dbReference type="GeneID" id="71635469"/>